<comment type="caution">
    <text evidence="2">The sequence shown here is derived from an EMBL/GenBank/DDBJ whole genome shotgun (WGS) entry which is preliminary data.</text>
</comment>
<evidence type="ECO:0000256" key="1">
    <source>
        <dbReference type="SAM" id="SignalP"/>
    </source>
</evidence>
<name>A0A2B7YYR1_POLH7</name>
<keyword evidence="1" id="KW-0732">Signal</keyword>
<evidence type="ECO:0000313" key="2">
    <source>
        <dbReference type="EMBL" id="PGH26816.1"/>
    </source>
</evidence>
<gene>
    <name evidence="2" type="ORF">AJ80_01582</name>
</gene>
<dbReference type="Proteomes" id="UP000224634">
    <property type="component" value="Unassembled WGS sequence"/>
</dbReference>
<protein>
    <recommendedName>
        <fullName evidence="4">Fungal N-terminal domain-containing protein</fullName>
    </recommendedName>
</protein>
<dbReference type="PANTHER" id="PTHR35186:SF4">
    <property type="entry name" value="PRION-INHIBITION AND PROPAGATION HELO DOMAIN-CONTAINING PROTEIN"/>
    <property type="match status" value="1"/>
</dbReference>
<reference evidence="2 3" key="1">
    <citation type="submission" date="2017-10" db="EMBL/GenBank/DDBJ databases">
        <title>Comparative genomics in systemic dimorphic fungi from Ajellomycetaceae.</title>
        <authorList>
            <person name="Munoz J.F."/>
            <person name="Mcewen J.G."/>
            <person name="Clay O.K."/>
            <person name="Cuomo C.A."/>
        </authorList>
    </citation>
    <scope>NUCLEOTIDE SEQUENCE [LARGE SCALE GENOMIC DNA]</scope>
    <source>
        <strain evidence="2 3">UAMH7299</strain>
    </source>
</reference>
<feature type="chain" id="PRO_5013061256" description="Fungal N-terminal domain-containing protein" evidence="1">
    <location>
        <begin position="21"/>
        <end position="290"/>
    </location>
</feature>
<dbReference type="EMBL" id="PDNA01000013">
    <property type="protein sequence ID" value="PGH26816.1"/>
    <property type="molecule type" value="Genomic_DNA"/>
</dbReference>
<organism evidence="2 3">
    <name type="scientific">Polytolypa hystricis (strain UAMH7299)</name>
    <dbReference type="NCBI Taxonomy" id="1447883"/>
    <lineage>
        <taxon>Eukaryota</taxon>
        <taxon>Fungi</taxon>
        <taxon>Dikarya</taxon>
        <taxon>Ascomycota</taxon>
        <taxon>Pezizomycotina</taxon>
        <taxon>Eurotiomycetes</taxon>
        <taxon>Eurotiomycetidae</taxon>
        <taxon>Onygenales</taxon>
        <taxon>Onygenales incertae sedis</taxon>
        <taxon>Polytolypa</taxon>
    </lineage>
</organism>
<feature type="signal peptide" evidence="1">
    <location>
        <begin position="1"/>
        <end position="20"/>
    </location>
</feature>
<dbReference type="OrthoDB" id="3565018at2759"/>
<accession>A0A2B7YYR1</accession>
<dbReference type="STRING" id="1447883.A0A2B7YYR1"/>
<evidence type="ECO:0008006" key="4">
    <source>
        <dbReference type="Google" id="ProtNLM"/>
    </source>
</evidence>
<dbReference type="AlphaFoldDB" id="A0A2B7YYR1"/>
<proteinExistence type="predicted"/>
<dbReference type="PANTHER" id="PTHR35186">
    <property type="entry name" value="ANK_REP_REGION DOMAIN-CONTAINING PROTEIN"/>
    <property type="match status" value="1"/>
</dbReference>
<evidence type="ECO:0000313" key="3">
    <source>
        <dbReference type="Proteomes" id="UP000224634"/>
    </source>
</evidence>
<keyword evidence="3" id="KW-1185">Reference proteome</keyword>
<sequence>MSGLEVVGVLLGVIPLVVSALKNYKETKQRYIWFTSKEPYINRLIQSLNEQIYFIRADVGVALRATDLEQERIKAFLNDPDLNLLRDLEVAEAIRDYLGDGFQLYFDALGRCQETVCGIVKNLNSLVSGTKRENPRKNGDFEFTKKIKFSLRKEDLDAQITELERSAKVWSRINKQSMRGEAVAVQSNSRTITKFASALATIRSSAHRLYSAISRGYVDSCHEQHEAQLFLQTRSALIQGPKQKSLKKPPVPFEVAFCVAAVTPGQGVWSYKTEVQVIEKDDDLDEVEIE</sequence>